<sequence>MPMGDQYVNFADCVRQNPQADDPDAYCGSIQA</sequence>
<comment type="caution">
    <text evidence="1">The sequence shown here is derived from an EMBL/GenBank/DDBJ whole genome shotgun (WGS) entry which is preliminary data.</text>
</comment>
<protein>
    <submittedName>
        <fullName evidence="1">Uncharacterized protein</fullName>
    </submittedName>
</protein>
<reference evidence="1" key="1">
    <citation type="journal article" date="2015" name="Nature">
        <title>Complex archaea that bridge the gap between prokaryotes and eukaryotes.</title>
        <authorList>
            <person name="Spang A."/>
            <person name="Saw J.H."/>
            <person name="Jorgensen S.L."/>
            <person name="Zaremba-Niedzwiedzka K."/>
            <person name="Martijn J."/>
            <person name="Lind A.E."/>
            <person name="van Eijk R."/>
            <person name="Schleper C."/>
            <person name="Guy L."/>
            <person name="Ettema T.J."/>
        </authorList>
    </citation>
    <scope>NUCLEOTIDE SEQUENCE</scope>
</reference>
<gene>
    <name evidence="1" type="ORF">LCGC14_1946300</name>
</gene>
<organism evidence="1">
    <name type="scientific">marine sediment metagenome</name>
    <dbReference type="NCBI Taxonomy" id="412755"/>
    <lineage>
        <taxon>unclassified sequences</taxon>
        <taxon>metagenomes</taxon>
        <taxon>ecological metagenomes</taxon>
    </lineage>
</organism>
<feature type="non-terminal residue" evidence="1">
    <location>
        <position position="32"/>
    </location>
</feature>
<dbReference type="AlphaFoldDB" id="A0A0F9IFX1"/>
<evidence type="ECO:0000313" key="1">
    <source>
        <dbReference type="EMBL" id="KKL86277.1"/>
    </source>
</evidence>
<dbReference type="EMBL" id="LAZR01021160">
    <property type="protein sequence ID" value="KKL86277.1"/>
    <property type="molecule type" value="Genomic_DNA"/>
</dbReference>
<name>A0A0F9IFX1_9ZZZZ</name>
<proteinExistence type="predicted"/>
<accession>A0A0F9IFX1</accession>